<dbReference type="EMBL" id="CM032186">
    <property type="protein sequence ID" value="KAG7090644.1"/>
    <property type="molecule type" value="Genomic_DNA"/>
</dbReference>
<protein>
    <submittedName>
        <fullName evidence="1">Uncharacterized protein</fullName>
    </submittedName>
</protein>
<name>A0A9P7RVQ5_9AGAR</name>
<dbReference type="GeneID" id="66078821"/>
<dbReference type="Proteomes" id="UP001049176">
    <property type="component" value="Chromosome 6"/>
</dbReference>
<accession>A0A9P7RVQ5</accession>
<dbReference type="OrthoDB" id="3365698at2759"/>
<keyword evidence="2" id="KW-1185">Reference proteome</keyword>
<dbReference type="RefSeq" id="XP_043007114.1">
    <property type="nucleotide sequence ID" value="XM_043154657.1"/>
</dbReference>
<dbReference type="AlphaFoldDB" id="A0A9P7RVQ5"/>
<evidence type="ECO:0000313" key="1">
    <source>
        <dbReference type="EMBL" id="KAG7090644.1"/>
    </source>
</evidence>
<sequence>MVCFDKSILKHRRIAPQSRIRLKRMKMYSTLVQGAATQAMPPQMTLLATEGGVLRKKYDDLSRAITSLDFQMNLLRANMEVLKREQLGSKFDVYKTVLHPCRCLPNEVLAIIFGLCVDEEVDIRKLMGSTLDTKKSP</sequence>
<dbReference type="KEGG" id="more:E1B28_009745"/>
<reference evidence="1" key="1">
    <citation type="journal article" date="2021" name="Genome Biol. Evol.">
        <title>The assembled and annotated genome of the fairy-ring fungus Marasmius oreades.</title>
        <authorList>
            <person name="Hiltunen M."/>
            <person name="Ament-Velasquez S.L."/>
            <person name="Johannesson H."/>
        </authorList>
    </citation>
    <scope>NUCLEOTIDE SEQUENCE</scope>
    <source>
        <strain evidence="1">03SP1</strain>
    </source>
</reference>
<organism evidence="1 2">
    <name type="scientific">Marasmius oreades</name>
    <name type="common">fairy-ring Marasmius</name>
    <dbReference type="NCBI Taxonomy" id="181124"/>
    <lineage>
        <taxon>Eukaryota</taxon>
        <taxon>Fungi</taxon>
        <taxon>Dikarya</taxon>
        <taxon>Basidiomycota</taxon>
        <taxon>Agaricomycotina</taxon>
        <taxon>Agaricomycetes</taxon>
        <taxon>Agaricomycetidae</taxon>
        <taxon>Agaricales</taxon>
        <taxon>Marasmiineae</taxon>
        <taxon>Marasmiaceae</taxon>
        <taxon>Marasmius</taxon>
    </lineage>
</organism>
<gene>
    <name evidence="1" type="ORF">E1B28_009745</name>
</gene>
<evidence type="ECO:0000313" key="2">
    <source>
        <dbReference type="Proteomes" id="UP001049176"/>
    </source>
</evidence>
<proteinExistence type="predicted"/>
<comment type="caution">
    <text evidence="1">The sequence shown here is derived from an EMBL/GenBank/DDBJ whole genome shotgun (WGS) entry which is preliminary data.</text>
</comment>